<feature type="region of interest" description="Disordered" evidence="3">
    <location>
        <begin position="186"/>
        <end position="219"/>
    </location>
</feature>
<proteinExistence type="predicted"/>
<dbReference type="PRINTS" id="PR00069">
    <property type="entry name" value="ALDKETRDTASE"/>
</dbReference>
<dbReference type="InterPro" id="IPR023210">
    <property type="entry name" value="NADP_OxRdtase_dom"/>
</dbReference>
<protein>
    <recommendedName>
        <fullName evidence="4">NADP-dependent oxidoreductase domain-containing protein</fullName>
    </recommendedName>
</protein>
<dbReference type="InterPro" id="IPR036812">
    <property type="entry name" value="NAD(P)_OxRdtase_dom_sf"/>
</dbReference>
<evidence type="ECO:0000259" key="4">
    <source>
        <dbReference type="Pfam" id="PF00248"/>
    </source>
</evidence>
<dbReference type="EMBL" id="JBEDNZ010000031">
    <property type="protein sequence ID" value="KAL0808368.1"/>
    <property type="molecule type" value="Genomic_DNA"/>
</dbReference>
<dbReference type="Proteomes" id="UP001549921">
    <property type="component" value="Unassembled WGS sequence"/>
</dbReference>
<feature type="domain" description="NADP-dependent oxidoreductase" evidence="4">
    <location>
        <begin position="1151"/>
        <end position="1418"/>
    </location>
</feature>
<evidence type="ECO:0000313" key="6">
    <source>
        <dbReference type="Proteomes" id="UP001549921"/>
    </source>
</evidence>
<evidence type="ECO:0000256" key="2">
    <source>
        <dbReference type="SAM" id="Coils"/>
    </source>
</evidence>
<dbReference type="Pfam" id="PF00248">
    <property type="entry name" value="Aldo_ket_red"/>
    <property type="match status" value="1"/>
</dbReference>
<dbReference type="GO" id="GO:0016616">
    <property type="term" value="F:oxidoreductase activity, acting on the CH-OH group of donors, NAD or NADP as acceptor"/>
    <property type="evidence" value="ECO:0007669"/>
    <property type="project" value="UniProtKB-ARBA"/>
</dbReference>
<keyword evidence="2" id="KW-0175">Coiled coil</keyword>
<reference evidence="5 6" key="1">
    <citation type="submission" date="2024-06" db="EMBL/GenBank/DDBJ databases">
        <title>A chromosome-level genome assembly of beet webworm, Loxostege sticticalis.</title>
        <authorList>
            <person name="Zhang Y."/>
        </authorList>
    </citation>
    <scope>NUCLEOTIDE SEQUENCE [LARGE SCALE GENOMIC DNA]</scope>
    <source>
        <strain evidence="5">AQ028</strain>
        <tissue evidence="5">Male pupae</tissue>
    </source>
</reference>
<evidence type="ECO:0000313" key="5">
    <source>
        <dbReference type="EMBL" id="KAL0808368.1"/>
    </source>
</evidence>
<dbReference type="FunFam" id="3.20.20.100:FF:000002">
    <property type="entry name" value="2,5-diketo-D-gluconic acid reductase A"/>
    <property type="match status" value="1"/>
</dbReference>
<name>A0ABD0S2R6_LOXSC</name>
<organism evidence="5 6">
    <name type="scientific">Loxostege sticticalis</name>
    <name type="common">Beet webworm moth</name>
    <dbReference type="NCBI Taxonomy" id="481309"/>
    <lineage>
        <taxon>Eukaryota</taxon>
        <taxon>Metazoa</taxon>
        <taxon>Ecdysozoa</taxon>
        <taxon>Arthropoda</taxon>
        <taxon>Hexapoda</taxon>
        <taxon>Insecta</taxon>
        <taxon>Pterygota</taxon>
        <taxon>Neoptera</taxon>
        <taxon>Endopterygota</taxon>
        <taxon>Lepidoptera</taxon>
        <taxon>Glossata</taxon>
        <taxon>Ditrysia</taxon>
        <taxon>Pyraloidea</taxon>
        <taxon>Crambidae</taxon>
        <taxon>Pyraustinae</taxon>
        <taxon>Loxostege</taxon>
    </lineage>
</organism>
<dbReference type="PROSITE" id="PS00062">
    <property type="entry name" value="ALDOKETO_REDUCTASE_2"/>
    <property type="match status" value="1"/>
</dbReference>
<accession>A0ABD0S2R6</accession>
<feature type="region of interest" description="Disordered" evidence="3">
    <location>
        <begin position="116"/>
        <end position="170"/>
    </location>
</feature>
<dbReference type="SUPFAM" id="SSF51430">
    <property type="entry name" value="NAD(P)-linked oxidoreductase"/>
    <property type="match status" value="1"/>
</dbReference>
<dbReference type="PROSITE" id="PS00798">
    <property type="entry name" value="ALDOKETO_REDUCTASE_1"/>
    <property type="match status" value="1"/>
</dbReference>
<dbReference type="Gene3D" id="3.20.20.100">
    <property type="entry name" value="NADP-dependent oxidoreductase domain"/>
    <property type="match status" value="1"/>
</dbReference>
<gene>
    <name evidence="5" type="ORF">ABMA28_012850</name>
</gene>
<dbReference type="InterPro" id="IPR020471">
    <property type="entry name" value="AKR"/>
</dbReference>
<feature type="region of interest" description="Disordered" evidence="3">
    <location>
        <begin position="630"/>
        <end position="669"/>
    </location>
</feature>
<feature type="coiled-coil region" evidence="2">
    <location>
        <begin position="1095"/>
        <end position="1122"/>
    </location>
</feature>
<evidence type="ECO:0000256" key="3">
    <source>
        <dbReference type="SAM" id="MobiDB-lite"/>
    </source>
</evidence>
<keyword evidence="1" id="KW-0560">Oxidoreductase</keyword>
<comment type="caution">
    <text evidence="5">The sequence shown here is derived from an EMBL/GenBank/DDBJ whole genome shotgun (WGS) entry which is preliminary data.</text>
</comment>
<dbReference type="PANTHER" id="PTHR11732">
    <property type="entry name" value="ALDO/KETO REDUCTASE"/>
    <property type="match status" value="1"/>
</dbReference>
<sequence>MAEIKYKFDYTEPENVESEVPGEQKLRENLDNTAIEKATVWDEDKIETPEDYILAPVVTITKNEATFTKGDMKLQKVTVTENVSEIRNGVFHTIKAPSYPPIHSDVIHNTPIRRMDSNQSEVEDQPPQPIRSSENTSMDHKSQSVFGHVSPRPMRSLETQRSQPEERRTRIPTRFKTAVNRVRRERSMPAKNMTETLPTPPRRSSIPRLKNKPPSPKPEEEFERLFSEIANSPTDIDISLLNNKVEDPEKVENIFEEIIHAYDENKLQPIVVETIVANPNQNDENKVQAVEKPKSKIPMLKRKSEAEIEVPKNVQSNAKIDSPADKNRFRDVATKVSKAETNESKLPSRKAVTKRSTVTSDNVKLKTSYQRVESISKDGQKHEVRVENIAKVSLEQDISPDNVVNIDNVATNAIMESTVEIVSITPEIKPVNLSNEITVQPYSVEFVELPSTVEEVQNKSILIEEVTENEPKTEVKKSDVPKDETKIPIDLVKIISMDEYQNMIREDIKEFKEFKPVSKVNNNGTVVHNDNNDYNIESCARDRISENKDFVAKPPNVEKKISNFSTDERVTELRKTIRLDSKKETNDEDGEVKHKSVLSKIAMFEQHHQDDRTQPGFRPKPAVRCGYRRRLAEDSSLEPEINTSNNKSSKEFTTNDDLDRTKPKLPTSRIPEPQIRRTLVDTKPIIVSEIVKTVQPNSLSSNIKSETYNPVTIEAVNNEVNNNVPKTENLRISKMEIRTEEVAVSNAVEESIVENQTAVSENQGDVVSFDLTSSERIKRHHPNRYYSFEVDYSREYPVNVEKADEIEIKSLTSVEVEYSKPLNTNVFGEPKRNDSKVQEIVVTELLPNVENESKSNDFKVQNTVVTEPLNKSDSNEPKSNDVKVQDAVITALVNKNNVNEPQNNDFKVQNTVVNEPFSKNDFDEPKRNDIRIQDAVIAAPVTKNLVNRPKINDNKVQDAIVTTLHEKPKIEHVTDLKQSPFDFTPKTHENKSNKHKITPTMSTEEIFNAYKAKNEDYNMRKAKSVAELDLGDAVKGKVHNLIVRMKSMDKSVEKKEAISAKERPRKKSVSEKIAMFEGIFTGATGQHVNNKYQREEQKRLESVRSEEEYKKLLEELTSAKQTYGQNTSMKKVTLSNGEEMPVMALGTALLDNRLAPAIIETAIDLGYRAFDTAFIYGNEKAVGEGIRKKIEDGTVKREDLFIINKLWSTFHRRDLVEKAYKQSLENLGLDYVDLYLVHNPMSFKEGPNPVPMIAKVIQYSESDYLDAWYGMEDLVTKGLVKSIGLSNFNSSQVQKILDRARVKPVVNQVECHPYLSQQRLYDFCDERHIKLSCFGVLGSKGTPQEHKNTTTAAIDDPMVKVMAAGLNVSPAQLLIRYQLQSDHTVVVKASTGAHLWDNLQALNIKLGQVEMDALRAMNRNKRTFVFKG</sequence>
<evidence type="ECO:0000256" key="1">
    <source>
        <dbReference type="ARBA" id="ARBA00023002"/>
    </source>
</evidence>
<dbReference type="InterPro" id="IPR018170">
    <property type="entry name" value="Aldo/ket_reductase_CS"/>
</dbReference>